<dbReference type="SUPFAM" id="SSF57903">
    <property type="entry name" value="FYVE/PHD zinc finger"/>
    <property type="match status" value="1"/>
</dbReference>
<feature type="domain" description="PHD-type" evidence="6">
    <location>
        <begin position="23"/>
        <end position="73"/>
    </location>
</feature>
<dbReference type="InterPro" id="IPR046341">
    <property type="entry name" value="SET_dom_sf"/>
</dbReference>
<evidence type="ECO:0000313" key="7">
    <source>
        <dbReference type="EMBL" id="KAF0893794.1"/>
    </source>
</evidence>
<dbReference type="GO" id="GO:0006325">
    <property type="term" value="P:chromatin organization"/>
    <property type="evidence" value="ECO:0007669"/>
    <property type="project" value="UniProtKB-KW"/>
</dbReference>
<dbReference type="SUPFAM" id="SSF82199">
    <property type="entry name" value="SET domain"/>
    <property type="match status" value="1"/>
</dbReference>
<evidence type="ECO:0000256" key="3">
    <source>
        <dbReference type="ARBA" id="ARBA00022833"/>
    </source>
</evidence>
<evidence type="ECO:0000313" key="8">
    <source>
        <dbReference type="Proteomes" id="UP000479710"/>
    </source>
</evidence>
<keyword evidence="8" id="KW-1185">Reference proteome</keyword>
<dbReference type="FunFam" id="3.30.40.10:FF:001337">
    <property type="entry name" value="PHD transcription factor"/>
    <property type="match status" value="1"/>
</dbReference>
<evidence type="ECO:0000256" key="1">
    <source>
        <dbReference type="ARBA" id="ARBA00022723"/>
    </source>
</evidence>
<dbReference type="InterPro" id="IPR013083">
    <property type="entry name" value="Znf_RING/FYVE/PHD"/>
</dbReference>
<organism evidence="7 8">
    <name type="scientific">Oryza meyeriana var. granulata</name>
    <dbReference type="NCBI Taxonomy" id="110450"/>
    <lineage>
        <taxon>Eukaryota</taxon>
        <taxon>Viridiplantae</taxon>
        <taxon>Streptophyta</taxon>
        <taxon>Embryophyta</taxon>
        <taxon>Tracheophyta</taxon>
        <taxon>Spermatophyta</taxon>
        <taxon>Magnoliopsida</taxon>
        <taxon>Liliopsida</taxon>
        <taxon>Poales</taxon>
        <taxon>Poaceae</taxon>
        <taxon>BOP clade</taxon>
        <taxon>Oryzoideae</taxon>
        <taxon>Oryzeae</taxon>
        <taxon>Oryzinae</taxon>
        <taxon>Oryza</taxon>
        <taxon>Oryza meyeriana</taxon>
    </lineage>
</organism>
<dbReference type="EMBL" id="SPHZ02000011">
    <property type="protein sequence ID" value="KAF0893794.1"/>
    <property type="molecule type" value="Genomic_DNA"/>
</dbReference>
<dbReference type="PROSITE" id="PS50016">
    <property type="entry name" value="ZF_PHD_2"/>
    <property type="match status" value="1"/>
</dbReference>
<dbReference type="Gene3D" id="3.30.40.10">
    <property type="entry name" value="Zinc/RING finger domain, C3HC4 (zinc finger)"/>
    <property type="match status" value="1"/>
</dbReference>
<dbReference type="InterPro" id="IPR011011">
    <property type="entry name" value="Znf_FYVE_PHD"/>
</dbReference>
<comment type="caution">
    <text evidence="7">The sequence shown here is derived from an EMBL/GenBank/DDBJ whole genome shotgun (WGS) entry which is preliminary data.</text>
</comment>
<evidence type="ECO:0000256" key="5">
    <source>
        <dbReference type="PROSITE-ProRule" id="PRU00146"/>
    </source>
</evidence>
<dbReference type="InterPro" id="IPR019787">
    <property type="entry name" value="Znf_PHD-finger"/>
</dbReference>
<name>A0A6G1C1P6_9ORYZ</name>
<keyword evidence="1" id="KW-0479">Metal-binding</keyword>
<proteinExistence type="predicted"/>
<dbReference type="OrthoDB" id="336088at2759"/>
<reference evidence="7 8" key="1">
    <citation type="submission" date="2019-11" db="EMBL/GenBank/DDBJ databases">
        <title>Whole genome sequence of Oryza granulata.</title>
        <authorList>
            <person name="Li W."/>
        </authorList>
    </citation>
    <scope>NUCLEOTIDE SEQUENCE [LARGE SCALE GENOMIC DNA]</scope>
    <source>
        <strain evidence="8">cv. Menghai</strain>
        <tissue evidence="7">Leaf</tissue>
    </source>
</reference>
<dbReference type="InterPro" id="IPR053114">
    <property type="entry name" value="ATXR5/ATXR6"/>
</dbReference>
<dbReference type="Proteomes" id="UP000479710">
    <property type="component" value="Unassembled WGS sequence"/>
</dbReference>
<keyword evidence="4" id="KW-0156">Chromatin regulator</keyword>
<evidence type="ECO:0000256" key="2">
    <source>
        <dbReference type="ARBA" id="ARBA00022771"/>
    </source>
</evidence>
<dbReference type="Pfam" id="PF00628">
    <property type="entry name" value="PHD"/>
    <property type="match status" value="1"/>
</dbReference>
<evidence type="ECO:0000256" key="4">
    <source>
        <dbReference type="ARBA" id="ARBA00022853"/>
    </source>
</evidence>
<accession>A0A6G1C1P6</accession>
<dbReference type="GO" id="GO:0008270">
    <property type="term" value="F:zinc ion binding"/>
    <property type="evidence" value="ECO:0007669"/>
    <property type="project" value="UniProtKB-KW"/>
</dbReference>
<dbReference type="CDD" id="cd15545">
    <property type="entry name" value="PHD_BAZ2A_like"/>
    <property type="match status" value="1"/>
</dbReference>
<gene>
    <name evidence="7" type="ORF">E2562_029685</name>
</gene>
<protein>
    <recommendedName>
        <fullName evidence="6">PHD-type domain-containing protein</fullName>
    </recommendedName>
</protein>
<dbReference type="Gene3D" id="2.170.270.10">
    <property type="entry name" value="SET domain"/>
    <property type="match status" value="1"/>
</dbReference>
<dbReference type="AlphaFoldDB" id="A0A6G1C1P6"/>
<sequence length="356" mass="40464">MRRSLPVDAAPPVAVGRGEAYENMRCDVCGSGERDEELLLCDGCDRGRHIFCLRPIAARVPTGPWFCPACAPRSKPVKRFPMTQTKIIDFFRIQKGAEDVEAEKCGIFQDVKKRRKRPLVMHKKRRRILPYVPTEDKVQRLKQMASLATAMTSATMKFSNELTYMPGMAGRSSNQARLEEGGMQILPKEDKETIELCRTMQKRGECPPLLVVFDSREGFTVQADADIKDMTFIAEYTGDVDFLENRVNDDCDSIMTLLLTEDPSKRLVICPDKRGNISRFINGINNHTLDGKKKQNIKCVRYDIDGAGDIRSESYAFIQLLGDKRNLHFSWSPRCNLLIDIFLFILELPAQNSLLF</sequence>
<dbReference type="InterPro" id="IPR001965">
    <property type="entry name" value="Znf_PHD"/>
</dbReference>
<evidence type="ECO:0000259" key="6">
    <source>
        <dbReference type="PROSITE" id="PS50016"/>
    </source>
</evidence>
<dbReference type="PANTHER" id="PTHR48442:SF1">
    <property type="entry name" value="SET DOMAIN-CONTAINING PROTEIN"/>
    <property type="match status" value="1"/>
</dbReference>
<dbReference type="PANTHER" id="PTHR48442">
    <property type="entry name" value="SET DOMAIN-CONTAINING PROTEIN"/>
    <property type="match status" value="1"/>
</dbReference>
<keyword evidence="2 5" id="KW-0863">Zinc-finger</keyword>
<dbReference type="SMART" id="SM00249">
    <property type="entry name" value="PHD"/>
    <property type="match status" value="1"/>
</dbReference>
<keyword evidence="3" id="KW-0862">Zinc</keyword>